<dbReference type="CDD" id="cd13861">
    <property type="entry name" value="CuRO_1_CumA_like"/>
    <property type="match status" value="1"/>
</dbReference>
<evidence type="ECO:0000256" key="4">
    <source>
        <dbReference type="SAM" id="SignalP"/>
    </source>
</evidence>
<dbReference type="InterPro" id="IPR033138">
    <property type="entry name" value="Cu_oxidase_CS"/>
</dbReference>
<dbReference type="InterPro" id="IPR011707">
    <property type="entry name" value="Cu-oxidase-like_N"/>
</dbReference>
<keyword evidence="2" id="KW-0560">Oxidoreductase</keyword>
<dbReference type="PROSITE" id="PS00080">
    <property type="entry name" value="MULTICOPPER_OXIDASE2"/>
    <property type="match status" value="1"/>
</dbReference>
<dbReference type="Pfam" id="PF07732">
    <property type="entry name" value="Cu-oxidase_3"/>
    <property type="match status" value="1"/>
</dbReference>
<dbReference type="PROSITE" id="PS00079">
    <property type="entry name" value="MULTICOPPER_OXIDASE1"/>
    <property type="match status" value="1"/>
</dbReference>
<keyword evidence="1" id="KW-0479">Metal-binding</keyword>
<evidence type="ECO:0000313" key="9">
    <source>
        <dbReference type="Proteomes" id="UP001596989"/>
    </source>
</evidence>
<keyword evidence="4" id="KW-0732">Signal</keyword>
<organism evidence="8 9">
    <name type="scientific">Paenibacillus chungangensis</name>
    <dbReference type="NCBI Taxonomy" id="696535"/>
    <lineage>
        <taxon>Bacteria</taxon>
        <taxon>Bacillati</taxon>
        <taxon>Bacillota</taxon>
        <taxon>Bacilli</taxon>
        <taxon>Bacillales</taxon>
        <taxon>Paenibacillaceae</taxon>
        <taxon>Paenibacillus</taxon>
    </lineage>
</organism>
<dbReference type="Pfam" id="PF07731">
    <property type="entry name" value="Cu-oxidase_2"/>
    <property type="match status" value="1"/>
</dbReference>
<evidence type="ECO:0000259" key="6">
    <source>
        <dbReference type="Pfam" id="PF07731"/>
    </source>
</evidence>
<dbReference type="Pfam" id="PF00394">
    <property type="entry name" value="Cu-oxidase"/>
    <property type="match status" value="1"/>
</dbReference>
<dbReference type="InterPro" id="IPR008972">
    <property type="entry name" value="Cupredoxin"/>
</dbReference>
<feature type="domain" description="Plastocyanin-like" evidence="6">
    <location>
        <begin position="411"/>
        <end position="524"/>
    </location>
</feature>
<dbReference type="PANTHER" id="PTHR11709">
    <property type="entry name" value="MULTI-COPPER OXIDASE"/>
    <property type="match status" value="1"/>
</dbReference>
<keyword evidence="9" id="KW-1185">Reference proteome</keyword>
<dbReference type="InterPro" id="IPR011706">
    <property type="entry name" value="Cu-oxidase_C"/>
</dbReference>
<comment type="caution">
    <text evidence="8">The sequence shown here is derived from an EMBL/GenBank/DDBJ whole genome shotgun (WGS) entry which is preliminary data.</text>
</comment>
<dbReference type="Proteomes" id="UP001596989">
    <property type="component" value="Unassembled WGS sequence"/>
</dbReference>
<dbReference type="CDD" id="cd04202">
    <property type="entry name" value="CuRO_D2_2dMcoN_like"/>
    <property type="match status" value="2"/>
</dbReference>
<name>A0ABW3HQ87_9BACL</name>
<dbReference type="Gene3D" id="2.60.40.420">
    <property type="entry name" value="Cupredoxins - blue copper proteins"/>
    <property type="match status" value="3"/>
</dbReference>
<dbReference type="InterPro" id="IPR001117">
    <property type="entry name" value="Cu-oxidase_2nd"/>
</dbReference>
<protein>
    <submittedName>
        <fullName evidence="8">Multicopper oxidase family protein</fullName>
    </submittedName>
</protein>
<dbReference type="PANTHER" id="PTHR11709:SF394">
    <property type="entry name" value="FI03373P-RELATED"/>
    <property type="match status" value="1"/>
</dbReference>
<evidence type="ECO:0000259" key="7">
    <source>
        <dbReference type="Pfam" id="PF07732"/>
    </source>
</evidence>
<dbReference type="PROSITE" id="PS51257">
    <property type="entry name" value="PROKAR_LIPOPROTEIN"/>
    <property type="match status" value="1"/>
</dbReference>
<evidence type="ECO:0000256" key="3">
    <source>
        <dbReference type="ARBA" id="ARBA00023008"/>
    </source>
</evidence>
<dbReference type="InterPro" id="IPR002355">
    <property type="entry name" value="Cu_oxidase_Cu_BS"/>
</dbReference>
<feature type="chain" id="PRO_5046440014" evidence="4">
    <location>
        <begin position="22"/>
        <end position="541"/>
    </location>
</feature>
<sequence length="541" mass="60004">MIKKKPLNLAAAITAFSIVLSACTNNGIEDVPVHSDAESTHGASSAIESEEQDANIRKFTLTAGPSRLDTGYSEVQDVWSYNGTVPGPPIEVLKGETVNITLHNQLQVPTSVHWHGVPVPNEMDGIPGVTQNAVKPGESFTYEFVADTPGTYWYHSHQDSVNQLDLGLYGTFVVIDPAEQYDKDYTIVLDEWMSSGTSDLMSMAMADVSGMQHTMPGMNHGNGHNNMKDSNMQSQHNMEEHDMQGQHNMQEHDMSMYDLYTMNGKSGDAITPLRVKEGDTVRLRLVNAGYISHSLHLHGHDFKLITTDGQPLNNPASISDQLIQIAPGERYDIVFEADNPGQWYLEEHGPEERIANMRLKLVYENDSSTQDKSNWNEQLPVLDLTKYGEASDMRFSLDQSYDVAYTMDLGTMMQEGGTTYTINDKVFPETSPISVKEGDQVLVTLRNTSAKDDHPMHLHGHFFQVLSKNGEAIEGSPIIKDTINLKPGEELVVAFEADNPGNWMFHCHDLHHASAGMVTKVLYSDYKSSFVNDPAAGNKPE</sequence>
<dbReference type="SUPFAM" id="SSF49503">
    <property type="entry name" value="Cupredoxins"/>
    <property type="match status" value="3"/>
</dbReference>
<reference evidence="9" key="1">
    <citation type="journal article" date="2019" name="Int. J. Syst. Evol. Microbiol.">
        <title>The Global Catalogue of Microorganisms (GCM) 10K type strain sequencing project: providing services to taxonomists for standard genome sequencing and annotation.</title>
        <authorList>
            <consortium name="The Broad Institute Genomics Platform"/>
            <consortium name="The Broad Institute Genome Sequencing Center for Infectious Disease"/>
            <person name="Wu L."/>
            <person name="Ma J."/>
        </authorList>
    </citation>
    <scope>NUCLEOTIDE SEQUENCE [LARGE SCALE GENOMIC DNA]</scope>
    <source>
        <strain evidence="9">CCUG 59129</strain>
    </source>
</reference>
<proteinExistence type="predicted"/>
<feature type="signal peptide" evidence="4">
    <location>
        <begin position="1"/>
        <end position="21"/>
    </location>
</feature>
<feature type="domain" description="Plastocyanin-like" evidence="7">
    <location>
        <begin position="75"/>
        <end position="177"/>
    </location>
</feature>
<gene>
    <name evidence="8" type="ORF">ACFQ2I_09520</name>
</gene>
<dbReference type="RefSeq" id="WP_377563821.1">
    <property type="nucleotide sequence ID" value="NZ_JBHTJZ010000009.1"/>
</dbReference>
<accession>A0ABW3HQ87</accession>
<evidence type="ECO:0000256" key="2">
    <source>
        <dbReference type="ARBA" id="ARBA00023002"/>
    </source>
</evidence>
<evidence type="ECO:0000259" key="5">
    <source>
        <dbReference type="Pfam" id="PF00394"/>
    </source>
</evidence>
<keyword evidence="3" id="KW-0186">Copper</keyword>
<dbReference type="EMBL" id="JBHTJZ010000009">
    <property type="protein sequence ID" value="MFD0959633.1"/>
    <property type="molecule type" value="Genomic_DNA"/>
</dbReference>
<dbReference type="InterPro" id="IPR045087">
    <property type="entry name" value="Cu-oxidase_fam"/>
</dbReference>
<evidence type="ECO:0000256" key="1">
    <source>
        <dbReference type="ARBA" id="ARBA00022723"/>
    </source>
</evidence>
<evidence type="ECO:0000313" key="8">
    <source>
        <dbReference type="EMBL" id="MFD0959633.1"/>
    </source>
</evidence>
<feature type="domain" description="Plastocyanin-like" evidence="5">
    <location>
        <begin position="233"/>
        <end position="347"/>
    </location>
</feature>